<dbReference type="PANTHER" id="PTHR35701">
    <property type="entry name" value="OS11G0148400 PROTEIN"/>
    <property type="match status" value="1"/>
</dbReference>
<organism evidence="2 3">
    <name type="scientific">Acer saccharum</name>
    <name type="common">Sugar maple</name>
    <dbReference type="NCBI Taxonomy" id="4024"/>
    <lineage>
        <taxon>Eukaryota</taxon>
        <taxon>Viridiplantae</taxon>
        <taxon>Streptophyta</taxon>
        <taxon>Embryophyta</taxon>
        <taxon>Tracheophyta</taxon>
        <taxon>Spermatophyta</taxon>
        <taxon>Magnoliopsida</taxon>
        <taxon>eudicotyledons</taxon>
        <taxon>Gunneridae</taxon>
        <taxon>Pentapetalae</taxon>
        <taxon>rosids</taxon>
        <taxon>malvids</taxon>
        <taxon>Sapindales</taxon>
        <taxon>Sapindaceae</taxon>
        <taxon>Hippocastanoideae</taxon>
        <taxon>Acereae</taxon>
        <taxon>Acer</taxon>
    </lineage>
</organism>
<dbReference type="Pfam" id="PF25999">
    <property type="entry name" value="SYNRG_C"/>
    <property type="match status" value="1"/>
</dbReference>
<evidence type="ECO:0000313" key="3">
    <source>
        <dbReference type="Proteomes" id="UP001168877"/>
    </source>
</evidence>
<proteinExistence type="predicted"/>
<evidence type="ECO:0000313" key="2">
    <source>
        <dbReference type="EMBL" id="KAK0600120.1"/>
    </source>
</evidence>
<dbReference type="AlphaFoldDB" id="A0AA39T4D8"/>
<gene>
    <name evidence="2" type="ORF">LWI29_011864</name>
</gene>
<dbReference type="EMBL" id="JAUESC010000003">
    <property type="protein sequence ID" value="KAK0600120.1"/>
    <property type="molecule type" value="Genomic_DNA"/>
</dbReference>
<accession>A0AA39T4D8</accession>
<dbReference type="InterPro" id="IPR059024">
    <property type="entry name" value="SYNRG_C"/>
</dbReference>
<reference evidence="2" key="1">
    <citation type="journal article" date="2022" name="Plant J.">
        <title>Strategies of tolerance reflected in two North American maple genomes.</title>
        <authorList>
            <person name="McEvoy S.L."/>
            <person name="Sezen U.U."/>
            <person name="Trouern-Trend A."/>
            <person name="McMahon S.M."/>
            <person name="Schaberg P.G."/>
            <person name="Yang J."/>
            <person name="Wegrzyn J.L."/>
            <person name="Swenson N.G."/>
        </authorList>
    </citation>
    <scope>NUCLEOTIDE SEQUENCE</scope>
    <source>
        <strain evidence="2">NS2018</strain>
    </source>
</reference>
<sequence>MFTLLSECSTLWSSSGLEEAFRNISETAGSEYNGTPKDLIESVKCIHNLDVLALHSHVFSGEEPTCGISALTAGTVPGMKLVVWNEQHYFVTLANLWANLIRSESSKFASDRWLTKMLMEFEKVFN</sequence>
<name>A0AA39T4D8_ACESA</name>
<keyword evidence="3" id="KW-1185">Reference proteome</keyword>
<reference evidence="2" key="2">
    <citation type="submission" date="2023-06" db="EMBL/GenBank/DDBJ databases">
        <authorList>
            <person name="Swenson N.G."/>
            <person name="Wegrzyn J.L."/>
            <person name="Mcevoy S.L."/>
        </authorList>
    </citation>
    <scope>NUCLEOTIDE SEQUENCE</scope>
    <source>
        <strain evidence="2">NS2018</strain>
        <tissue evidence="2">Leaf</tissue>
    </source>
</reference>
<evidence type="ECO:0000259" key="1">
    <source>
        <dbReference type="Pfam" id="PF25999"/>
    </source>
</evidence>
<dbReference type="Proteomes" id="UP001168877">
    <property type="component" value="Unassembled WGS sequence"/>
</dbReference>
<feature type="domain" description="Synergin gamma C-terminal" evidence="1">
    <location>
        <begin position="2"/>
        <end position="104"/>
    </location>
</feature>
<protein>
    <recommendedName>
        <fullName evidence="1">Synergin gamma C-terminal domain-containing protein</fullName>
    </recommendedName>
</protein>
<comment type="caution">
    <text evidence="2">The sequence shown here is derived from an EMBL/GenBank/DDBJ whole genome shotgun (WGS) entry which is preliminary data.</text>
</comment>
<dbReference type="PANTHER" id="PTHR35701:SF1">
    <property type="entry name" value="OS11G0148400 PROTEIN"/>
    <property type="match status" value="1"/>
</dbReference>